<keyword evidence="3" id="KW-1017">Isopeptide bond</keyword>
<feature type="compositionally biased region" description="Basic and acidic residues" evidence="14">
    <location>
        <begin position="1030"/>
        <end position="1044"/>
    </location>
</feature>
<keyword evidence="7" id="KW-0862">Zinc</keyword>
<feature type="region of interest" description="Disordered" evidence="14">
    <location>
        <begin position="723"/>
        <end position="750"/>
    </location>
</feature>
<dbReference type="GO" id="GO:0005634">
    <property type="term" value="C:nucleus"/>
    <property type="evidence" value="ECO:0007669"/>
    <property type="project" value="UniProtKB-SubCell"/>
</dbReference>
<dbReference type="Proteomes" id="UP001274896">
    <property type="component" value="Unassembled WGS sequence"/>
</dbReference>
<dbReference type="SMART" id="SM00355">
    <property type="entry name" value="ZnF_C2H2"/>
    <property type="match status" value="8"/>
</dbReference>
<evidence type="ECO:0000256" key="13">
    <source>
        <dbReference type="PROSITE-ProRule" id="PRU00042"/>
    </source>
</evidence>
<feature type="region of interest" description="Disordered" evidence="14">
    <location>
        <begin position="871"/>
        <end position="902"/>
    </location>
</feature>
<dbReference type="Gene3D" id="3.30.420.10">
    <property type="entry name" value="Ribonuclease H-like superfamily/Ribonuclease H"/>
    <property type="match status" value="1"/>
</dbReference>
<proteinExistence type="predicted"/>
<name>A0AAE0PZF2_9TELE</name>
<dbReference type="Gene3D" id="3.30.160.60">
    <property type="entry name" value="Classic Zinc Finger"/>
    <property type="match status" value="1"/>
</dbReference>
<dbReference type="PANTHER" id="PTHR24388:SF34">
    <property type="entry name" value="ZINC FINGER PROTEIN 280D"/>
    <property type="match status" value="1"/>
</dbReference>
<dbReference type="GO" id="GO:0008270">
    <property type="term" value="F:zinc ion binding"/>
    <property type="evidence" value="ECO:0007669"/>
    <property type="project" value="UniProtKB-KW"/>
</dbReference>
<feature type="compositionally biased region" description="Low complexity" evidence="14">
    <location>
        <begin position="891"/>
        <end position="902"/>
    </location>
</feature>
<dbReference type="InterPro" id="IPR057618">
    <property type="entry name" value="Znf_POGZ/Z280C-D-like"/>
</dbReference>
<keyword evidence="5" id="KW-0677">Repeat</keyword>
<keyword evidence="8" id="KW-0832">Ubl conjugation</keyword>
<keyword evidence="12" id="KW-0539">Nucleus</keyword>
<comment type="caution">
    <text evidence="16">The sequence shown here is derived from an EMBL/GenBank/DDBJ whole genome shotgun (WGS) entry which is preliminary data.</text>
</comment>
<evidence type="ECO:0000256" key="14">
    <source>
        <dbReference type="SAM" id="MobiDB-lite"/>
    </source>
</evidence>
<dbReference type="EMBL" id="JAUCMX010000026">
    <property type="protein sequence ID" value="KAK3510143.1"/>
    <property type="molecule type" value="Genomic_DNA"/>
</dbReference>
<dbReference type="InterPro" id="IPR050527">
    <property type="entry name" value="Snail/Krueppel_Znf"/>
</dbReference>
<feature type="compositionally biased region" description="Low complexity" evidence="14">
    <location>
        <begin position="567"/>
        <end position="578"/>
    </location>
</feature>
<feature type="compositionally biased region" description="Polar residues" evidence="14">
    <location>
        <begin position="729"/>
        <end position="750"/>
    </location>
</feature>
<keyword evidence="10" id="KW-0238">DNA-binding</keyword>
<gene>
    <name evidence="16" type="ORF">QTP70_026735</name>
</gene>
<feature type="compositionally biased region" description="Low complexity" evidence="14">
    <location>
        <begin position="211"/>
        <end position="239"/>
    </location>
</feature>
<dbReference type="InterPro" id="IPR013087">
    <property type="entry name" value="Znf_C2H2_type"/>
</dbReference>
<protein>
    <recommendedName>
        <fullName evidence="15">C2H2-type domain-containing protein</fullName>
    </recommendedName>
</protein>
<evidence type="ECO:0000256" key="7">
    <source>
        <dbReference type="ARBA" id="ARBA00022833"/>
    </source>
</evidence>
<accession>A0AAE0PZF2</accession>
<keyword evidence="6 13" id="KW-0863">Zinc-finger</keyword>
<comment type="subcellular location">
    <subcellularLocation>
        <location evidence="2">Nucleus</location>
    </subcellularLocation>
</comment>
<sequence length="1054" mass="118033">PTMSELFMECEEEELEPWQRAIPEISLIDDDDDDEPIFVGEICSSKPTPNIRTGVGYQRNQPNVTFQRVTPLTSPQKAGQAQINSAKQSPQLTVRGSSQPVFIPVSSQSAPLQAGPRLLNTVSPQPIIINNQGYIVASPQNLNNNNSSFITSMGSPYPQGTSFTVVPAGQPMVQQVTAPPKPVQGVIHRPQVQLIHNNVVTLSNVQGPADISTQSHSSTSPHSIQHSPQSKSSSLISSKHIPHPTLQAVNNRDNGKMKRSTMPELNNGTSKRTKIDMENESPLPRKCPKCHVHFNLMDPLKSHMQICCPNLMDTILPSTSKTDRAAMPVRLYEAERGKLIMLVSEFYYGKCEGDQSAAREQKSNTTFKCNSCLKILKNNIRFMNHMKHHLELEKQNSESWESHTTCQHCYRQYSTPFQLQCHIESAHSPYESTTNCKICELAFETEQVLLEHMKDNHKPGEMPYSCQVCNYRSSFFSDVENHFRTVHENTKDLLCPFCLKVLRSAHMYMQHYMKHQKKGIQRCGKCRLNFLTYKEKVEHKALHHRTYKKPKSLEGLPPGTKYKRHLSTTSNSQTPNSTMAKTKELSKDTRNKIVDLHQAGKTESAIARALKMKRGWVFQHDNDPKHTARATKEWLRKKHFKVLEWPSQSPDLNPIENLWRELKIHVAQRQPQNITALEEICMEEWAKLPATVTIRASLSGGSTMCPSAPGKSYVNLIPTSPETVKPNAHKSNSNIGKMKTTQSNKNRTSLPNTELRGLKLVPGVHKCIECQNEVTEPYSHYPISLKCFVCKYRTSCQKAFRRHRLRFHSSSSKIRLNKVNRPLRGVRSLTLVCLNCEFLADASDANRMCEHLISRPNHSCQVILETDADSTAERSTLSNTDKVEAQSLKAEVSSSGSSVETKVSSSQVSSVKSGLNEMESLSIANVWSEGCVTEPIRNEVTPMQTVHQDAEDEAEPESVEPTAENGAVRTEPQDTDAPINPRSPIENGGGVRADDFLNKGDKAESVSVHSLLEPLTPSKVLEGDEAENGPEPKKDLSPTCKRDIEEETSGLIST</sequence>
<feature type="non-terminal residue" evidence="16">
    <location>
        <position position="1"/>
    </location>
</feature>
<evidence type="ECO:0000256" key="10">
    <source>
        <dbReference type="ARBA" id="ARBA00023125"/>
    </source>
</evidence>
<comment type="function">
    <text evidence="1">May function as a transcription factor.</text>
</comment>
<evidence type="ECO:0000256" key="6">
    <source>
        <dbReference type="ARBA" id="ARBA00022771"/>
    </source>
</evidence>
<dbReference type="Pfam" id="PF25414">
    <property type="entry name" value="zf-C2H2_Z280C_D"/>
    <property type="match status" value="1"/>
</dbReference>
<dbReference type="AlphaFoldDB" id="A0AAE0PZF2"/>
<evidence type="ECO:0000313" key="16">
    <source>
        <dbReference type="EMBL" id="KAK3510143.1"/>
    </source>
</evidence>
<evidence type="ECO:0000256" key="12">
    <source>
        <dbReference type="ARBA" id="ARBA00023242"/>
    </source>
</evidence>
<dbReference type="GO" id="GO:0000981">
    <property type="term" value="F:DNA-binding transcription factor activity, RNA polymerase II-specific"/>
    <property type="evidence" value="ECO:0007669"/>
    <property type="project" value="TreeGrafter"/>
</dbReference>
<dbReference type="GO" id="GO:0000978">
    <property type="term" value="F:RNA polymerase II cis-regulatory region sequence-specific DNA binding"/>
    <property type="evidence" value="ECO:0007669"/>
    <property type="project" value="TreeGrafter"/>
</dbReference>
<dbReference type="InterPro" id="IPR038717">
    <property type="entry name" value="Tc1-like_DDE_dom"/>
</dbReference>
<dbReference type="Pfam" id="PF13358">
    <property type="entry name" value="DDE_3"/>
    <property type="match status" value="1"/>
</dbReference>
<evidence type="ECO:0000256" key="11">
    <source>
        <dbReference type="ARBA" id="ARBA00023163"/>
    </source>
</evidence>
<dbReference type="PROSITE" id="PS50157">
    <property type="entry name" value="ZINC_FINGER_C2H2_2"/>
    <property type="match status" value="1"/>
</dbReference>
<keyword evidence="4" id="KW-0479">Metal-binding</keyword>
<feature type="region of interest" description="Disordered" evidence="14">
    <location>
        <begin position="565"/>
        <end position="585"/>
    </location>
</feature>
<dbReference type="InterPro" id="IPR036397">
    <property type="entry name" value="RNaseH_sf"/>
</dbReference>
<feature type="compositionally biased region" description="Basic and acidic residues" evidence="14">
    <location>
        <begin position="992"/>
        <end position="1004"/>
    </location>
</feature>
<dbReference type="InterPro" id="IPR036236">
    <property type="entry name" value="Znf_C2H2_sf"/>
</dbReference>
<keyword evidence="11" id="KW-0804">Transcription</keyword>
<evidence type="ECO:0000256" key="2">
    <source>
        <dbReference type="ARBA" id="ARBA00004123"/>
    </source>
</evidence>
<evidence type="ECO:0000256" key="4">
    <source>
        <dbReference type="ARBA" id="ARBA00022723"/>
    </source>
</evidence>
<keyword evidence="17" id="KW-1185">Reference proteome</keyword>
<keyword evidence="9" id="KW-0805">Transcription regulation</keyword>
<evidence type="ECO:0000256" key="3">
    <source>
        <dbReference type="ARBA" id="ARBA00022499"/>
    </source>
</evidence>
<dbReference type="Pfam" id="PF25429">
    <property type="entry name" value="zf-POGZ"/>
    <property type="match status" value="1"/>
</dbReference>
<evidence type="ECO:0000256" key="9">
    <source>
        <dbReference type="ARBA" id="ARBA00023015"/>
    </source>
</evidence>
<evidence type="ECO:0000256" key="5">
    <source>
        <dbReference type="ARBA" id="ARBA00022737"/>
    </source>
</evidence>
<evidence type="ECO:0000259" key="15">
    <source>
        <dbReference type="PROSITE" id="PS50157"/>
    </source>
</evidence>
<feature type="domain" description="C2H2-type" evidence="15">
    <location>
        <begin position="464"/>
        <end position="492"/>
    </location>
</feature>
<evidence type="ECO:0000256" key="8">
    <source>
        <dbReference type="ARBA" id="ARBA00022843"/>
    </source>
</evidence>
<dbReference type="PANTHER" id="PTHR24388">
    <property type="entry name" value="ZINC FINGER PROTEIN"/>
    <property type="match status" value="1"/>
</dbReference>
<feature type="region of interest" description="Disordered" evidence="14">
    <location>
        <begin position="208"/>
        <end position="270"/>
    </location>
</feature>
<reference evidence="16" key="1">
    <citation type="submission" date="2023-06" db="EMBL/GenBank/DDBJ databases">
        <title>Male Hemibagrus guttatus genome.</title>
        <authorList>
            <person name="Bian C."/>
        </authorList>
    </citation>
    <scope>NUCLEOTIDE SEQUENCE</scope>
    <source>
        <strain evidence="16">Male_cb2023</strain>
        <tissue evidence="16">Muscle</tissue>
    </source>
</reference>
<organism evidence="16 17">
    <name type="scientific">Hemibagrus guttatus</name>
    <dbReference type="NCBI Taxonomy" id="175788"/>
    <lineage>
        <taxon>Eukaryota</taxon>
        <taxon>Metazoa</taxon>
        <taxon>Chordata</taxon>
        <taxon>Craniata</taxon>
        <taxon>Vertebrata</taxon>
        <taxon>Euteleostomi</taxon>
        <taxon>Actinopterygii</taxon>
        <taxon>Neopterygii</taxon>
        <taxon>Teleostei</taxon>
        <taxon>Ostariophysi</taxon>
        <taxon>Siluriformes</taxon>
        <taxon>Bagridae</taxon>
        <taxon>Hemibagrus</taxon>
    </lineage>
</organism>
<dbReference type="FunFam" id="3.30.160.60:FF:000298">
    <property type="entry name" value="zinc finger protein 280D isoform X1"/>
    <property type="match status" value="1"/>
</dbReference>
<dbReference type="SUPFAM" id="SSF57667">
    <property type="entry name" value="beta-beta-alpha zinc fingers"/>
    <property type="match status" value="1"/>
</dbReference>
<dbReference type="InterPro" id="IPR059074">
    <property type="entry name" value="zf-C2H2_Z280C_D"/>
</dbReference>
<feature type="region of interest" description="Disordered" evidence="14">
    <location>
        <begin position="938"/>
        <end position="1054"/>
    </location>
</feature>
<evidence type="ECO:0000313" key="17">
    <source>
        <dbReference type="Proteomes" id="UP001274896"/>
    </source>
</evidence>
<evidence type="ECO:0000256" key="1">
    <source>
        <dbReference type="ARBA" id="ARBA00003729"/>
    </source>
</evidence>
<dbReference type="PROSITE" id="PS00028">
    <property type="entry name" value="ZINC_FINGER_C2H2_1"/>
    <property type="match status" value="3"/>
</dbReference>